<feature type="domain" description="EAL" evidence="2">
    <location>
        <begin position="271"/>
        <end position="522"/>
    </location>
</feature>
<name>A0A975DHW8_9GAMM</name>
<dbReference type="EMBL" id="CP072133">
    <property type="protein sequence ID" value="QTH71869.1"/>
    <property type="molecule type" value="Genomic_DNA"/>
</dbReference>
<evidence type="ECO:0000313" key="5">
    <source>
        <dbReference type="Proteomes" id="UP000664904"/>
    </source>
</evidence>
<dbReference type="InterPro" id="IPR001633">
    <property type="entry name" value="EAL_dom"/>
</dbReference>
<dbReference type="SMART" id="SM00052">
    <property type="entry name" value="EAL"/>
    <property type="match status" value="1"/>
</dbReference>
<evidence type="ECO:0000313" key="4">
    <source>
        <dbReference type="EMBL" id="QTH71869.1"/>
    </source>
</evidence>
<dbReference type="InterPro" id="IPR052155">
    <property type="entry name" value="Biofilm_reg_signaling"/>
</dbReference>
<gene>
    <name evidence="4" type="ORF">J5O05_02730</name>
</gene>
<dbReference type="Proteomes" id="UP000664904">
    <property type="component" value="Chromosome"/>
</dbReference>
<dbReference type="AlphaFoldDB" id="A0A975DHW8"/>
<dbReference type="PANTHER" id="PTHR44757:SF2">
    <property type="entry name" value="BIOFILM ARCHITECTURE MAINTENANCE PROTEIN MBAA"/>
    <property type="match status" value="1"/>
</dbReference>
<protein>
    <submittedName>
        <fullName evidence="4">EAL domain-containing protein</fullName>
    </submittedName>
</protein>
<dbReference type="InterPro" id="IPR043128">
    <property type="entry name" value="Rev_trsase/Diguanyl_cyclase"/>
</dbReference>
<dbReference type="SUPFAM" id="SSF141868">
    <property type="entry name" value="EAL domain-like"/>
    <property type="match status" value="1"/>
</dbReference>
<dbReference type="Gene3D" id="3.30.70.270">
    <property type="match status" value="1"/>
</dbReference>
<organism evidence="4 5">
    <name type="scientific">Pseudoalteromonas xiamenensis</name>
    <dbReference type="NCBI Taxonomy" id="882626"/>
    <lineage>
        <taxon>Bacteria</taxon>
        <taxon>Pseudomonadati</taxon>
        <taxon>Pseudomonadota</taxon>
        <taxon>Gammaproteobacteria</taxon>
        <taxon>Alteromonadales</taxon>
        <taxon>Pseudoalteromonadaceae</taxon>
        <taxon>Pseudoalteromonas</taxon>
    </lineage>
</organism>
<keyword evidence="1" id="KW-1133">Transmembrane helix</keyword>
<evidence type="ECO:0000256" key="1">
    <source>
        <dbReference type="SAM" id="Phobius"/>
    </source>
</evidence>
<dbReference type="KEGG" id="pxi:J5O05_02730"/>
<reference evidence="4" key="1">
    <citation type="submission" date="2021-03" db="EMBL/GenBank/DDBJ databases">
        <title>Complete Genome of Pseudoalteromonas xiamenensis STKMTI.2, a new potential marine bacterium producing anti-Vibrio compounds.</title>
        <authorList>
            <person name="Handayani D.P."/>
            <person name="Isnansetyo A."/>
            <person name="Istiqomah I."/>
            <person name="Jumina J."/>
        </authorList>
    </citation>
    <scope>NUCLEOTIDE SEQUENCE</scope>
    <source>
        <strain evidence="4">STKMTI.2</strain>
    </source>
</reference>
<dbReference type="NCBIfam" id="TIGR00254">
    <property type="entry name" value="GGDEF"/>
    <property type="match status" value="1"/>
</dbReference>
<feature type="transmembrane region" description="Helical" evidence="1">
    <location>
        <begin position="38"/>
        <end position="57"/>
    </location>
</feature>
<sequence>MTVIAVLIVIAGLFILLSTLKAAHKICFLSRELGWKVLYALIIGFSVSYSVFVAYLISSLTIDWVDLGVSGILFFGSVFVLLVIQLSLRSLKREKERTEYEKKLAEQDSLTGLPNRASCLCQISEWLDKHTPFALLLIDLNNFKEINDALGHSVGDKLLKELAIRLSQALLPNNVLYRIGGDEFVLLCSAHDATTIYSQNNTFVSTLHHPFHIEGYELNVNYSAGASQYNGAKSSSMDLLKEADIAMYHAKHTRQSLVIFSEELGGEAKKELMTLQMLQHALAKDELLIHYQPVYDFVSGDIVAVEALLRWPQKDGTLLAAEQFIKMALRAGILRQITPWVLNRVHLDLPALLGVKPNIKVHINLSAFDLQSNKIVHHLAEHQSAEGTFSRHIVLEIADSLLILHPESEELVRTLNELGYEVNIDDFATGNGGLRHLISKGLSGIKMDPVVFSHLSDDDKNTLLELCASIAKRLDVKLVAKGIEREEQIEKLKKIGISQMQGFHICEPMSLNNCVTWLSSQSVVSQLLRTTK</sequence>
<dbReference type="InterPro" id="IPR000160">
    <property type="entry name" value="GGDEF_dom"/>
</dbReference>
<dbReference type="Pfam" id="PF00563">
    <property type="entry name" value="EAL"/>
    <property type="match status" value="1"/>
</dbReference>
<evidence type="ECO:0000259" key="3">
    <source>
        <dbReference type="PROSITE" id="PS50887"/>
    </source>
</evidence>
<keyword evidence="1" id="KW-0472">Membrane</keyword>
<dbReference type="SMART" id="SM00267">
    <property type="entry name" value="GGDEF"/>
    <property type="match status" value="1"/>
</dbReference>
<dbReference type="Pfam" id="PF00990">
    <property type="entry name" value="GGDEF"/>
    <property type="match status" value="1"/>
</dbReference>
<dbReference type="InterPro" id="IPR029787">
    <property type="entry name" value="Nucleotide_cyclase"/>
</dbReference>
<dbReference type="PROSITE" id="PS50883">
    <property type="entry name" value="EAL"/>
    <property type="match status" value="1"/>
</dbReference>
<dbReference type="Gene3D" id="3.20.20.450">
    <property type="entry name" value="EAL domain"/>
    <property type="match status" value="1"/>
</dbReference>
<feature type="transmembrane region" description="Helical" evidence="1">
    <location>
        <begin position="64"/>
        <end position="88"/>
    </location>
</feature>
<keyword evidence="1" id="KW-0812">Transmembrane</keyword>
<dbReference type="CDD" id="cd01949">
    <property type="entry name" value="GGDEF"/>
    <property type="match status" value="1"/>
</dbReference>
<accession>A0A975DHW8</accession>
<dbReference type="InterPro" id="IPR035919">
    <property type="entry name" value="EAL_sf"/>
</dbReference>
<evidence type="ECO:0000259" key="2">
    <source>
        <dbReference type="PROSITE" id="PS50883"/>
    </source>
</evidence>
<dbReference type="SUPFAM" id="SSF55073">
    <property type="entry name" value="Nucleotide cyclase"/>
    <property type="match status" value="1"/>
</dbReference>
<proteinExistence type="predicted"/>
<dbReference type="RefSeq" id="WP_208843492.1">
    <property type="nucleotide sequence ID" value="NZ_CP072133.1"/>
</dbReference>
<dbReference type="PROSITE" id="PS50887">
    <property type="entry name" value="GGDEF"/>
    <property type="match status" value="1"/>
</dbReference>
<feature type="domain" description="GGDEF" evidence="3">
    <location>
        <begin position="131"/>
        <end position="262"/>
    </location>
</feature>
<keyword evidence="5" id="KW-1185">Reference proteome</keyword>
<dbReference type="PANTHER" id="PTHR44757">
    <property type="entry name" value="DIGUANYLATE CYCLASE DGCP"/>
    <property type="match status" value="1"/>
</dbReference>
<dbReference type="CDD" id="cd01948">
    <property type="entry name" value="EAL"/>
    <property type="match status" value="1"/>
</dbReference>